<dbReference type="InterPro" id="IPR011990">
    <property type="entry name" value="TPR-like_helical_dom_sf"/>
</dbReference>
<reference evidence="1 2" key="1">
    <citation type="journal article" date="2019" name="Int. J. Syst. Evol. Microbiol.">
        <title>The Global Catalogue of Microorganisms (GCM) 10K type strain sequencing project: providing services to taxonomists for standard genome sequencing and annotation.</title>
        <authorList>
            <consortium name="The Broad Institute Genomics Platform"/>
            <consortium name="The Broad Institute Genome Sequencing Center for Infectious Disease"/>
            <person name="Wu L."/>
            <person name="Ma J."/>
        </authorList>
    </citation>
    <scope>NUCLEOTIDE SEQUENCE [LARGE SCALE GENOMIC DNA]</scope>
    <source>
        <strain evidence="1 2">JCM 9383</strain>
    </source>
</reference>
<name>A0ABN3VNR6_9PSEU</name>
<sequence length="165" mass="17926">MTGQLETSARRYEKLAKDERLSGRDRARALLWVGTALSKNGNNAAAIEVMTTAAREFEDLAEPEDWCVAHQKIALAHRGIGDLVQAARHIEIARSAATADSPLHRVRLDTAHGHILLSDEATRDYGQSVLDGAAQVAGRYGLGHQLRSIEGIRRSYGEPSSASTK</sequence>
<dbReference type="EMBL" id="BAAAUX010000029">
    <property type="protein sequence ID" value="GAA2815349.1"/>
    <property type="molecule type" value="Genomic_DNA"/>
</dbReference>
<proteinExistence type="predicted"/>
<keyword evidence="2" id="KW-1185">Reference proteome</keyword>
<evidence type="ECO:0000313" key="1">
    <source>
        <dbReference type="EMBL" id="GAA2815349.1"/>
    </source>
</evidence>
<comment type="caution">
    <text evidence="1">The sequence shown here is derived from an EMBL/GenBank/DDBJ whole genome shotgun (WGS) entry which is preliminary data.</text>
</comment>
<organism evidence="1 2">
    <name type="scientific">Saccharopolyspora taberi</name>
    <dbReference type="NCBI Taxonomy" id="60895"/>
    <lineage>
        <taxon>Bacteria</taxon>
        <taxon>Bacillati</taxon>
        <taxon>Actinomycetota</taxon>
        <taxon>Actinomycetes</taxon>
        <taxon>Pseudonocardiales</taxon>
        <taxon>Pseudonocardiaceae</taxon>
        <taxon>Saccharopolyspora</taxon>
    </lineage>
</organism>
<dbReference type="SUPFAM" id="SSF48452">
    <property type="entry name" value="TPR-like"/>
    <property type="match status" value="1"/>
</dbReference>
<gene>
    <name evidence="1" type="ORF">GCM10010470_58470</name>
</gene>
<accession>A0ABN3VNR6</accession>
<evidence type="ECO:0008006" key="3">
    <source>
        <dbReference type="Google" id="ProtNLM"/>
    </source>
</evidence>
<protein>
    <recommendedName>
        <fullName evidence="3">Tetratricopeptide repeat protein</fullName>
    </recommendedName>
</protein>
<evidence type="ECO:0000313" key="2">
    <source>
        <dbReference type="Proteomes" id="UP001500979"/>
    </source>
</evidence>
<dbReference type="Gene3D" id="1.25.40.10">
    <property type="entry name" value="Tetratricopeptide repeat domain"/>
    <property type="match status" value="1"/>
</dbReference>
<dbReference type="Proteomes" id="UP001500979">
    <property type="component" value="Unassembled WGS sequence"/>
</dbReference>